<keyword evidence="1" id="KW-0472">Membrane</keyword>
<keyword evidence="1" id="KW-1133">Transmembrane helix</keyword>
<dbReference type="HOGENOM" id="CLU_1648358_0_0_2"/>
<gene>
    <name evidence="2" type="ordered locus">Ngar_c05370</name>
</gene>
<name>K0ICU1_NITGG</name>
<proteinExistence type="predicted"/>
<dbReference type="AlphaFoldDB" id="K0ICU1"/>
<evidence type="ECO:0000313" key="2">
    <source>
        <dbReference type="EMBL" id="AFU57480.1"/>
    </source>
</evidence>
<dbReference type="EMBL" id="CP002408">
    <property type="protein sequence ID" value="AFU57480.1"/>
    <property type="molecule type" value="Genomic_DNA"/>
</dbReference>
<accession>K0ICU1</accession>
<dbReference type="BioCyc" id="CNIT1237085:G1324-535-MONOMER"/>
<organism evidence="2 3">
    <name type="scientific">Nitrososphaera gargensis (strain Ga9.2)</name>
    <dbReference type="NCBI Taxonomy" id="1237085"/>
    <lineage>
        <taxon>Archaea</taxon>
        <taxon>Nitrososphaerota</taxon>
        <taxon>Nitrososphaeria</taxon>
        <taxon>Nitrososphaerales</taxon>
        <taxon>Nitrososphaeraceae</taxon>
        <taxon>Nitrososphaera</taxon>
    </lineage>
</organism>
<evidence type="ECO:0000256" key="1">
    <source>
        <dbReference type="SAM" id="Phobius"/>
    </source>
</evidence>
<evidence type="ECO:0000313" key="3">
    <source>
        <dbReference type="Proteomes" id="UP000008037"/>
    </source>
</evidence>
<keyword evidence="1" id="KW-0812">Transmembrane</keyword>
<reference evidence="2 3" key="1">
    <citation type="journal article" date="2012" name="Environ. Microbiol.">
        <title>The genome of the ammonia-oxidizing Candidatus Nitrososphaera gargensis: insights into metabolic versatility and environmental adaptations.</title>
        <authorList>
            <person name="Spang A."/>
            <person name="Poehlein A."/>
            <person name="Offre P."/>
            <person name="Zumbragel S."/>
            <person name="Haider S."/>
            <person name="Rychlik N."/>
            <person name="Nowka B."/>
            <person name="Schmeisser C."/>
            <person name="Lebedeva E.V."/>
            <person name="Rattei T."/>
            <person name="Bohm C."/>
            <person name="Schmid M."/>
            <person name="Galushko A."/>
            <person name="Hatzenpichler R."/>
            <person name="Weinmaier T."/>
            <person name="Daniel R."/>
            <person name="Schleper C."/>
            <person name="Spieck E."/>
            <person name="Streit W."/>
            <person name="Wagner M."/>
        </authorList>
    </citation>
    <scope>NUCLEOTIDE SEQUENCE [LARGE SCALE GENOMIC DNA]</scope>
    <source>
        <strain evidence="3">Ga9.2</strain>
    </source>
</reference>
<dbReference type="KEGG" id="nga:Ngar_c05370"/>
<dbReference type="InParanoid" id="K0ICU1"/>
<dbReference type="RefSeq" id="WP_015018026.1">
    <property type="nucleotide sequence ID" value="NC_018719.1"/>
</dbReference>
<dbReference type="STRING" id="1237085.Ngar_c05370"/>
<sequence length="160" mass="17307">MSNSITVPVIAGLAVGVGFFILFSLSLAGTPKEPIMYLITADGNGHRAYNNVYCGEACDFLAYARVAPRNTPTIHIDKDSDFGLKTTNTPEQPIAVMFIVQSPENGSSSGSGTFSLPMRNGNYFAGSLESGEYILSVIAEWDNEQPNLIRSLHQFKVVII</sequence>
<dbReference type="GeneID" id="13796711"/>
<protein>
    <submittedName>
        <fullName evidence="2">Uncharacterized protein</fullName>
    </submittedName>
</protein>
<keyword evidence="3" id="KW-1185">Reference proteome</keyword>
<dbReference type="Proteomes" id="UP000008037">
    <property type="component" value="Chromosome"/>
</dbReference>
<feature type="transmembrane region" description="Helical" evidence="1">
    <location>
        <begin position="6"/>
        <end position="28"/>
    </location>
</feature>